<protein>
    <submittedName>
        <fullName evidence="5">Dihydrodipicolinate reductase</fullName>
    </submittedName>
</protein>
<evidence type="ECO:0000256" key="3">
    <source>
        <dbReference type="SAM" id="MobiDB-lite"/>
    </source>
</evidence>
<name>A0AAD1GZV4_MYCXE</name>
<dbReference type="GO" id="GO:0008839">
    <property type="term" value="F:4-hydroxy-tetrahydrodipicolinate reductase"/>
    <property type="evidence" value="ECO:0007669"/>
    <property type="project" value="InterPro"/>
</dbReference>
<evidence type="ECO:0000313" key="5">
    <source>
        <dbReference type="EMBL" id="BBU20894.1"/>
    </source>
</evidence>
<dbReference type="SUPFAM" id="SSF51735">
    <property type="entry name" value="NAD(P)-binding Rossmann-fold domains"/>
    <property type="match status" value="1"/>
</dbReference>
<gene>
    <name evidence="5" type="primary">dapB_2</name>
    <name evidence="5" type="ORF">MYXE_06830</name>
</gene>
<dbReference type="Gene3D" id="3.40.50.720">
    <property type="entry name" value="NAD(P)-binding Rossmann-like Domain"/>
    <property type="match status" value="1"/>
</dbReference>
<dbReference type="Pfam" id="PF01113">
    <property type="entry name" value="DapB_N"/>
    <property type="match status" value="1"/>
</dbReference>
<reference evidence="5 6" key="1">
    <citation type="submission" date="2019-12" db="EMBL/GenBank/DDBJ databases">
        <title>Complete genome sequence of Mycolicibacterium xenopi str. JCM15661T.</title>
        <authorList>
            <person name="Yoshida M."/>
            <person name="Fukano H."/>
            <person name="Asakura T."/>
            <person name="Hoshino Y."/>
        </authorList>
    </citation>
    <scope>NUCLEOTIDE SEQUENCE [LARGE SCALE GENOMIC DNA]</scope>
    <source>
        <strain evidence="5 6">JCM 15661T</strain>
    </source>
</reference>
<dbReference type="InterPro" id="IPR036291">
    <property type="entry name" value="NAD(P)-bd_dom_sf"/>
</dbReference>
<proteinExistence type="predicted"/>
<keyword evidence="2" id="KW-0560">Oxidoreductase</keyword>
<evidence type="ECO:0000313" key="6">
    <source>
        <dbReference type="Proteomes" id="UP000464624"/>
    </source>
</evidence>
<dbReference type="CDD" id="cd24146">
    <property type="entry name" value="nat-AmDH_N_like"/>
    <property type="match status" value="1"/>
</dbReference>
<evidence type="ECO:0000256" key="1">
    <source>
        <dbReference type="ARBA" id="ARBA00022857"/>
    </source>
</evidence>
<accession>A0AAD1GZV4</accession>
<organism evidence="5 6">
    <name type="scientific">Mycobacterium xenopi</name>
    <dbReference type="NCBI Taxonomy" id="1789"/>
    <lineage>
        <taxon>Bacteria</taxon>
        <taxon>Bacillati</taxon>
        <taxon>Actinomycetota</taxon>
        <taxon>Actinomycetes</taxon>
        <taxon>Mycobacteriales</taxon>
        <taxon>Mycobacteriaceae</taxon>
        <taxon>Mycobacterium</taxon>
    </lineage>
</organism>
<feature type="region of interest" description="Disordered" evidence="3">
    <location>
        <begin position="358"/>
        <end position="435"/>
    </location>
</feature>
<feature type="compositionally biased region" description="Basic residues" evidence="3">
    <location>
        <begin position="426"/>
        <end position="435"/>
    </location>
</feature>
<dbReference type="InterPro" id="IPR000846">
    <property type="entry name" value="DapB_N"/>
</dbReference>
<evidence type="ECO:0000259" key="4">
    <source>
        <dbReference type="Pfam" id="PF01113"/>
    </source>
</evidence>
<dbReference type="EMBL" id="AP022314">
    <property type="protein sequence ID" value="BBU20894.1"/>
    <property type="molecule type" value="Genomic_DNA"/>
</dbReference>
<sequence>MTRPLRVFQVASGNVGSEMIKRIARHRDLELVGLHCYSPEKVGRDAGEIAGIGPIGVLATGTVDEIIAAAPDCVTFHGVWPDLGLYVPVLEAGINIVTTADWVTGYHRDTNHRLSDSRTESEVLQAACLRGNSTFYGTGMNPGLAQILTIVHSADVADIENVTCIESVDVSCHHSAPTWANCGFGRPVDDPEVPHLLELGTRVFEDGVRMMADCLDIALDEVTFSCQLGACTKDVDLGWYTLPAGSVGGAAFQYVGVTGNVPRVELHLEWQMTPHTKPHWDIQGCYITKIQGDPCIYSKHLILPKAGTDFSSPESFAAIGMTVTGMPPSTPSVRWSTPRRASSPVPICHYARSPAASLAQSVTTHRGERVSPSAAARPDRRDVGAQPVGDVADGNHVWHPGRAAVAAHPQLFRCPRQGRRGPDHPGRHRNRPSPS</sequence>
<keyword evidence="1" id="KW-0521">NADP</keyword>
<dbReference type="KEGG" id="mxe:MYXE_06830"/>
<dbReference type="GO" id="GO:0009089">
    <property type="term" value="P:lysine biosynthetic process via diaminopimelate"/>
    <property type="evidence" value="ECO:0007669"/>
    <property type="project" value="InterPro"/>
</dbReference>
<feature type="domain" description="Dihydrodipicolinate reductase N-terminal" evidence="4">
    <location>
        <begin position="11"/>
        <end position="74"/>
    </location>
</feature>
<dbReference type="Proteomes" id="UP000464624">
    <property type="component" value="Chromosome"/>
</dbReference>
<dbReference type="AlphaFoldDB" id="A0AAD1GZV4"/>
<evidence type="ECO:0000256" key="2">
    <source>
        <dbReference type="ARBA" id="ARBA00023002"/>
    </source>
</evidence>